<evidence type="ECO:0000256" key="5">
    <source>
        <dbReference type="ARBA" id="ARBA00022598"/>
    </source>
</evidence>
<dbReference type="Gene3D" id="3.40.50.800">
    <property type="entry name" value="Anticodon-binding domain"/>
    <property type="match status" value="1"/>
</dbReference>
<evidence type="ECO:0000256" key="1">
    <source>
        <dbReference type="ARBA" id="ARBA00004496"/>
    </source>
</evidence>
<dbReference type="AlphaFoldDB" id="A0A3P3VL23"/>
<protein>
    <recommendedName>
        <fullName evidence="11">Histidine--tRNA ligase</fullName>
        <ecNumber evidence="11">6.1.1.21</ecNumber>
    </recommendedName>
    <alternativeName>
        <fullName evidence="11">Histidyl-tRNA synthetase</fullName>
        <shortName evidence="11">HisRS</shortName>
    </alternativeName>
</protein>
<reference evidence="14 15" key="2">
    <citation type="submission" date="2018-12" db="EMBL/GenBank/DDBJ databases">
        <title>Simiduia agarivorans gen. nov., sp. nov., a marine, agarolytic bacterium isolated from shallow coastal water from Keelung, Taiwan.</title>
        <authorList>
            <person name="Shieh W.Y."/>
        </authorList>
    </citation>
    <scope>NUCLEOTIDE SEQUENCE [LARGE SCALE GENOMIC DNA]</scope>
    <source>
        <strain evidence="14 15">GTF-13</strain>
    </source>
</reference>
<keyword evidence="4 11" id="KW-0963">Cytoplasm</keyword>
<dbReference type="Gene3D" id="3.30.930.10">
    <property type="entry name" value="Bira Bifunctional Protein, Domain 2"/>
    <property type="match status" value="1"/>
</dbReference>
<feature type="binding site" evidence="12">
    <location>
        <position position="117"/>
    </location>
    <ligand>
        <name>L-histidine</name>
        <dbReference type="ChEBI" id="CHEBI:57595"/>
    </ligand>
</feature>
<dbReference type="SUPFAM" id="SSF52954">
    <property type="entry name" value="Class II aaRS ABD-related"/>
    <property type="match status" value="1"/>
</dbReference>
<dbReference type="CDD" id="cd00773">
    <property type="entry name" value="HisRS-like_core"/>
    <property type="match status" value="1"/>
</dbReference>
<keyword evidence="5 11" id="KW-0436">Ligase</keyword>
<dbReference type="PIRSF" id="PIRSF001549">
    <property type="entry name" value="His-tRNA_synth"/>
    <property type="match status" value="1"/>
</dbReference>
<evidence type="ECO:0000256" key="12">
    <source>
        <dbReference type="PIRSR" id="PIRSR001549-1"/>
    </source>
</evidence>
<evidence type="ECO:0000313" key="14">
    <source>
        <dbReference type="EMBL" id="RRJ83425.1"/>
    </source>
</evidence>
<evidence type="ECO:0000256" key="8">
    <source>
        <dbReference type="ARBA" id="ARBA00022917"/>
    </source>
</evidence>
<feature type="domain" description="Aminoacyl-transfer RNA synthetases class-II family profile" evidence="13">
    <location>
        <begin position="1"/>
        <end position="361"/>
    </location>
</feature>
<dbReference type="GO" id="GO:0005524">
    <property type="term" value="F:ATP binding"/>
    <property type="evidence" value="ECO:0007669"/>
    <property type="project" value="UniProtKB-UniRule"/>
</dbReference>
<dbReference type="InterPro" id="IPR036621">
    <property type="entry name" value="Anticodon-bd_dom_sf"/>
</dbReference>
<dbReference type="Proteomes" id="UP000280792">
    <property type="component" value="Unassembled WGS sequence"/>
</dbReference>
<comment type="similarity">
    <text evidence="2 11">Belongs to the class-II aminoacyl-tRNA synthetase family.</text>
</comment>
<reference evidence="14 15" key="1">
    <citation type="submission" date="2018-08" db="EMBL/GenBank/DDBJ databases">
        <authorList>
            <person name="Khan S.A."/>
        </authorList>
    </citation>
    <scope>NUCLEOTIDE SEQUENCE [LARGE SCALE GENOMIC DNA]</scope>
    <source>
        <strain evidence="14 15">GTF-13</strain>
    </source>
</reference>
<feature type="binding site" evidence="12">
    <location>
        <position position="135"/>
    </location>
    <ligand>
        <name>L-histidine</name>
        <dbReference type="ChEBI" id="CHEBI:57595"/>
    </ligand>
</feature>
<comment type="caution">
    <text evidence="14">The sequence shown here is derived from an EMBL/GenBank/DDBJ whole genome shotgun (WGS) entry which is preliminary data.</text>
</comment>
<keyword evidence="7 11" id="KW-0067">ATP-binding</keyword>
<dbReference type="SUPFAM" id="SSF55681">
    <property type="entry name" value="Class II aaRS and biotin synthetases"/>
    <property type="match status" value="1"/>
</dbReference>
<dbReference type="InterPro" id="IPR004516">
    <property type="entry name" value="HisRS/HisZ"/>
</dbReference>
<evidence type="ECO:0000256" key="11">
    <source>
        <dbReference type="HAMAP-Rule" id="MF_00127"/>
    </source>
</evidence>
<organism evidence="14 15">
    <name type="scientific">Aestuariirhabdus litorea</name>
    <dbReference type="NCBI Taxonomy" id="2528527"/>
    <lineage>
        <taxon>Bacteria</taxon>
        <taxon>Pseudomonadati</taxon>
        <taxon>Pseudomonadota</taxon>
        <taxon>Gammaproteobacteria</taxon>
        <taxon>Oceanospirillales</taxon>
        <taxon>Aestuariirhabdaceae</taxon>
        <taxon>Aestuariirhabdus</taxon>
    </lineage>
</organism>
<feature type="binding site" evidence="12">
    <location>
        <begin position="267"/>
        <end position="268"/>
    </location>
    <ligand>
        <name>L-histidine</name>
        <dbReference type="ChEBI" id="CHEBI:57595"/>
    </ligand>
</feature>
<dbReference type="GO" id="GO:0005737">
    <property type="term" value="C:cytoplasm"/>
    <property type="evidence" value="ECO:0007669"/>
    <property type="project" value="UniProtKB-SubCell"/>
</dbReference>
<feature type="binding site" evidence="12">
    <location>
        <position position="131"/>
    </location>
    <ligand>
        <name>L-histidine</name>
        <dbReference type="ChEBI" id="CHEBI:57595"/>
    </ligand>
</feature>
<dbReference type="Pfam" id="PF13393">
    <property type="entry name" value="tRNA-synt_His"/>
    <property type="match status" value="1"/>
</dbReference>
<feature type="binding site" evidence="12">
    <location>
        <position position="263"/>
    </location>
    <ligand>
        <name>L-histidine</name>
        <dbReference type="ChEBI" id="CHEBI:57595"/>
    </ligand>
</feature>
<dbReference type="Pfam" id="PF03129">
    <property type="entry name" value="HGTP_anticodon"/>
    <property type="match status" value="1"/>
</dbReference>
<dbReference type="FunFam" id="3.30.930.10:FF:000005">
    <property type="entry name" value="Histidine--tRNA ligase"/>
    <property type="match status" value="1"/>
</dbReference>
<keyword evidence="9 11" id="KW-0030">Aminoacyl-tRNA synthetase</keyword>
<dbReference type="NCBIfam" id="TIGR00442">
    <property type="entry name" value="hisS"/>
    <property type="match status" value="1"/>
</dbReference>
<comment type="subcellular location">
    <subcellularLocation>
        <location evidence="1 11">Cytoplasm</location>
    </subcellularLocation>
</comment>
<evidence type="ECO:0000256" key="2">
    <source>
        <dbReference type="ARBA" id="ARBA00008226"/>
    </source>
</evidence>
<keyword evidence="15" id="KW-1185">Reference proteome</keyword>
<dbReference type="InterPro" id="IPR045864">
    <property type="entry name" value="aa-tRNA-synth_II/BPL/LPL"/>
</dbReference>
<feature type="binding site" evidence="12">
    <location>
        <begin position="87"/>
        <end position="89"/>
    </location>
    <ligand>
        <name>L-histidine</name>
        <dbReference type="ChEBI" id="CHEBI:57595"/>
    </ligand>
</feature>
<gene>
    <name evidence="11" type="primary">hisS</name>
    <name evidence="14" type="ORF">D0544_16550</name>
</gene>
<evidence type="ECO:0000256" key="9">
    <source>
        <dbReference type="ARBA" id="ARBA00023146"/>
    </source>
</evidence>
<evidence type="ECO:0000256" key="3">
    <source>
        <dbReference type="ARBA" id="ARBA00011738"/>
    </source>
</evidence>
<dbReference type="EMBL" id="QWEZ01000002">
    <property type="protein sequence ID" value="RRJ83425.1"/>
    <property type="molecule type" value="Genomic_DNA"/>
</dbReference>
<name>A0A3P3VL23_9GAMM</name>
<dbReference type="InterPro" id="IPR041715">
    <property type="entry name" value="HisRS-like_core"/>
</dbReference>
<sequence>MGKTVAKQLQAIRGMNDLLPEQTVVWQYFEQKVRGVLASTGYQEIRMPVLEPTELFKRSIGEVTDIVEKEMYTFDDRNGDSLTLRPEGTAGCVRAAQQHSLLQNQTQRLWYYGPMFRHERPQKGRYRQFYQVGVETFGMEGPDIDAELILMSARLWRELGILDHVRLELNSLGTAADRKRYREALVEYLRGHLEALDDDSRRRLDSNPLRILDSKNETTQQLLEGAPVLSDYLDEESQLHFSALKAMLDEAGVAYVVNPRLVRGLDYYGKTVFEWVTTELGAQGTVCAGGRYDGLVEQLGGKPVPAVGFAMGVERLILLLETLQLIPAEVHHQVDAYLLVLGENCSSYALTVAEQLRLAVPSLRLVVNCGGGSFKSQMKKVARSGAPIALIVGDDEVSSRRIGVKYQDRDEPQQALTLEQTQNLLNQQLA</sequence>
<evidence type="ECO:0000256" key="6">
    <source>
        <dbReference type="ARBA" id="ARBA00022741"/>
    </source>
</evidence>
<dbReference type="InterPro" id="IPR015807">
    <property type="entry name" value="His-tRNA-ligase"/>
</dbReference>
<comment type="subunit">
    <text evidence="3 11">Homodimer.</text>
</comment>
<evidence type="ECO:0000256" key="7">
    <source>
        <dbReference type="ARBA" id="ARBA00022840"/>
    </source>
</evidence>
<evidence type="ECO:0000313" key="15">
    <source>
        <dbReference type="Proteomes" id="UP000280792"/>
    </source>
</evidence>
<dbReference type="PROSITE" id="PS50862">
    <property type="entry name" value="AA_TRNA_LIGASE_II"/>
    <property type="match status" value="1"/>
</dbReference>
<dbReference type="PANTHER" id="PTHR43707:SF1">
    <property type="entry name" value="HISTIDINE--TRNA LIGASE, MITOCHONDRIAL-RELATED"/>
    <property type="match status" value="1"/>
</dbReference>
<dbReference type="HAMAP" id="MF_00127">
    <property type="entry name" value="His_tRNA_synth"/>
    <property type="match status" value="1"/>
</dbReference>
<dbReference type="GO" id="GO:0006427">
    <property type="term" value="P:histidyl-tRNA aminoacylation"/>
    <property type="evidence" value="ECO:0007669"/>
    <property type="project" value="UniProtKB-UniRule"/>
</dbReference>
<keyword evidence="6 11" id="KW-0547">Nucleotide-binding</keyword>
<evidence type="ECO:0000256" key="10">
    <source>
        <dbReference type="ARBA" id="ARBA00047639"/>
    </source>
</evidence>
<proteinExistence type="inferred from homology"/>
<comment type="catalytic activity">
    <reaction evidence="10 11">
        <text>tRNA(His) + L-histidine + ATP = L-histidyl-tRNA(His) + AMP + diphosphate + H(+)</text>
        <dbReference type="Rhea" id="RHEA:17313"/>
        <dbReference type="Rhea" id="RHEA-COMP:9665"/>
        <dbReference type="Rhea" id="RHEA-COMP:9689"/>
        <dbReference type="ChEBI" id="CHEBI:15378"/>
        <dbReference type="ChEBI" id="CHEBI:30616"/>
        <dbReference type="ChEBI" id="CHEBI:33019"/>
        <dbReference type="ChEBI" id="CHEBI:57595"/>
        <dbReference type="ChEBI" id="CHEBI:78442"/>
        <dbReference type="ChEBI" id="CHEBI:78527"/>
        <dbReference type="ChEBI" id="CHEBI:456215"/>
        <dbReference type="EC" id="6.1.1.21"/>
    </reaction>
</comment>
<dbReference type="InterPro" id="IPR006195">
    <property type="entry name" value="aa-tRNA-synth_II"/>
</dbReference>
<dbReference type="InterPro" id="IPR004154">
    <property type="entry name" value="Anticodon-bd"/>
</dbReference>
<dbReference type="PANTHER" id="PTHR43707">
    <property type="entry name" value="HISTIDYL-TRNA SYNTHETASE"/>
    <property type="match status" value="1"/>
</dbReference>
<evidence type="ECO:0000256" key="4">
    <source>
        <dbReference type="ARBA" id="ARBA00022490"/>
    </source>
</evidence>
<keyword evidence="8 11" id="KW-0648">Protein biosynthesis</keyword>
<dbReference type="GO" id="GO:0004821">
    <property type="term" value="F:histidine-tRNA ligase activity"/>
    <property type="evidence" value="ECO:0007669"/>
    <property type="project" value="UniProtKB-UniRule"/>
</dbReference>
<accession>A0A3P3VL23</accession>
<evidence type="ECO:0000259" key="13">
    <source>
        <dbReference type="PROSITE" id="PS50862"/>
    </source>
</evidence>
<dbReference type="EC" id="6.1.1.21" evidence="11"/>